<evidence type="ECO:0000313" key="5">
    <source>
        <dbReference type="EMBL" id="CAG69753.1"/>
    </source>
</evidence>
<dbReference type="CDD" id="cd06470">
    <property type="entry name" value="ACD_IbpA-B_like"/>
    <property type="match status" value="1"/>
</dbReference>
<sequence length="164" mass="18892">MLNDQEVLSMSSVSLSPLFRRSIGFDRLNDLFDYAMQSETPNYPPYNIEKDGENNYRILIASAGFDQDELRIHLENQVLTISGQPDSEQVDKNIEYLHKGIARRAFKLSLRLDEHIEVQQADYENGLLKIELQRIIPEEKMPRQIPIGQSKSIKNIESSKIVNS</sequence>
<dbReference type="STRING" id="202950.GCA_001485005_02713"/>
<evidence type="ECO:0000259" key="4">
    <source>
        <dbReference type="PROSITE" id="PS01031"/>
    </source>
</evidence>
<evidence type="ECO:0000313" key="6">
    <source>
        <dbReference type="Proteomes" id="UP000000430"/>
    </source>
</evidence>
<dbReference type="PANTHER" id="PTHR47062:SF1">
    <property type="entry name" value="SMALL HEAT SHOCK PROTEIN IBPA"/>
    <property type="match status" value="1"/>
</dbReference>
<dbReference type="AlphaFoldDB" id="Q6F862"/>
<dbReference type="KEGG" id="aci:ACIAD3053"/>
<proteinExistence type="inferred from homology"/>
<dbReference type="eggNOG" id="COG0071">
    <property type="taxonomic scope" value="Bacteria"/>
</dbReference>
<dbReference type="InterPro" id="IPR037913">
    <property type="entry name" value="ACD_IbpA/B"/>
</dbReference>
<protein>
    <submittedName>
        <fullName evidence="5">Small heat-shock protein</fullName>
    </submittedName>
</protein>
<dbReference type="InterPro" id="IPR008978">
    <property type="entry name" value="HSP20-like_chaperone"/>
</dbReference>
<dbReference type="EMBL" id="CR543861">
    <property type="protein sequence ID" value="CAG69753.1"/>
    <property type="molecule type" value="Genomic_DNA"/>
</dbReference>
<dbReference type="Proteomes" id="UP000000430">
    <property type="component" value="Chromosome"/>
</dbReference>
<dbReference type="Pfam" id="PF00011">
    <property type="entry name" value="HSP20"/>
    <property type="match status" value="1"/>
</dbReference>
<evidence type="ECO:0000256" key="3">
    <source>
        <dbReference type="RuleBase" id="RU003616"/>
    </source>
</evidence>
<feature type="domain" description="SHSP" evidence="4">
    <location>
        <begin position="37"/>
        <end position="150"/>
    </location>
</feature>
<dbReference type="PROSITE" id="PS01031">
    <property type="entry name" value="SHSP"/>
    <property type="match status" value="1"/>
</dbReference>
<evidence type="ECO:0000256" key="1">
    <source>
        <dbReference type="ARBA" id="ARBA00023016"/>
    </source>
</evidence>
<dbReference type="SUPFAM" id="SSF49764">
    <property type="entry name" value="HSP20-like chaperones"/>
    <property type="match status" value="1"/>
</dbReference>
<organism evidence="5 6">
    <name type="scientific">Acinetobacter baylyi (strain ATCC 33305 / BD413 / ADP1)</name>
    <dbReference type="NCBI Taxonomy" id="62977"/>
    <lineage>
        <taxon>Bacteria</taxon>
        <taxon>Pseudomonadati</taxon>
        <taxon>Pseudomonadota</taxon>
        <taxon>Gammaproteobacteria</taxon>
        <taxon>Moraxellales</taxon>
        <taxon>Moraxellaceae</taxon>
        <taxon>Acinetobacter</taxon>
    </lineage>
</organism>
<accession>Q6F862</accession>
<name>Q6F862_ACIAD</name>
<dbReference type="PANTHER" id="PTHR47062">
    <property type="match status" value="1"/>
</dbReference>
<reference evidence="5 6" key="1">
    <citation type="journal article" date="2004" name="Nucleic Acids Res.">
        <title>Unique features revealed by the genome sequence of Acinetobacter sp. ADP1, a versatile and naturally transformation competent bacterium.</title>
        <authorList>
            <person name="Barbe V."/>
            <person name="Vallenet D."/>
            <person name="Fonknechten N."/>
            <person name="Kreimeyer A."/>
            <person name="Oztas S."/>
            <person name="Labarre L."/>
            <person name="Cruveiller S."/>
            <person name="Robert C."/>
            <person name="Duprat S."/>
            <person name="Wincker P."/>
            <person name="Ornston L.N."/>
            <person name="Weissenbach J."/>
            <person name="Marliere P."/>
            <person name="Cohen G.N."/>
            <person name="Medigue C."/>
        </authorList>
    </citation>
    <scope>NUCLEOTIDE SEQUENCE [LARGE SCALE GENOMIC DNA]</scope>
    <source>
        <strain evidence="6">ATCC 33305 / BD413 / ADP1</strain>
    </source>
</reference>
<gene>
    <name evidence="5" type="primary">ibp</name>
    <name evidence="5" type="ordered locus">ACIAD3053</name>
</gene>
<evidence type="ECO:0000256" key="2">
    <source>
        <dbReference type="PROSITE-ProRule" id="PRU00285"/>
    </source>
</evidence>
<dbReference type="InterPro" id="IPR002068">
    <property type="entry name" value="A-crystallin/Hsp20_dom"/>
</dbReference>
<keyword evidence="1" id="KW-0346">Stress response</keyword>
<comment type="similarity">
    <text evidence="2 3">Belongs to the small heat shock protein (HSP20) family.</text>
</comment>
<dbReference type="HOGENOM" id="CLU_046737_4_1_6"/>
<dbReference type="Gene3D" id="2.60.40.790">
    <property type="match status" value="1"/>
</dbReference>